<keyword evidence="8" id="KW-0238">DNA-binding</keyword>
<dbReference type="GO" id="GO:0000981">
    <property type="term" value="F:DNA-binding transcription factor activity, RNA polymerase II-specific"/>
    <property type="evidence" value="ECO:0007669"/>
    <property type="project" value="TreeGrafter"/>
</dbReference>
<keyword evidence="3" id="KW-0479">Metal-binding</keyword>
<keyword evidence="12" id="KW-0472">Membrane</keyword>
<evidence type="ECO:0000313" key="15">
    <source>
        <dbReference type="Proteomes" id="UP000807504"/>
    </source>
</evidence>
<keyword evidence="7" id="KW-0805">Transcription regulation</keyword>
<comment type="caution">
    <text evidence="14">The sequence shown here is derived from an EMBL/GenBank/DDBJ whole genome shotgun (WGS) entry which is preliminary data.</text>
</comment>
<dbReference type="FunFam" id="3.30.160.60:FF:000145">
    <property type="entry name" value="Zinc finger protein 574"/>
    <property type="match status" value="1"/>
</dbReference>
<proteinExistence type="inferred from homology"/>
<keyword evidence="12" id="KW-0812">Transmembrane</keyword>
<dbReference type="PROSITE" id="PS00028">
    <property type="entry name" value="ZINC_FINGER_C2H2_1"/>
    <property type="match status" value="9"/>
</dbReference>
<dbReference type="FunFam" id="3.30.160.60:FF:000770">
    <property type="entry name" value="zinc finger protein 16"/>
    <property type="match status" value="1"/>
</dbReference>
<name>A0A8T0EJU9_ARGBR</name>
<feature type="domain" description="C2H2-type" evidence="13">
    <location>
        <begin position="159"/>
        <end position="181"/>
    </location>
</feature>
<keyword evidence="4" id="KW-0677">Repeat</keyword>
<feature type="transmembrane region" description="Helical" evidence="12">
    <location>
        <begin position="321"/>
        <end position="343"/>
    </location>
</feature>
<evidence type="ECO:0000256" key="7">
    <source>
        <dbReference type="ARBA" id="ARBA00023015"/>
    </source>
</evidence>
<dbReference type="InterPro" id="IPR036236">
    <property type="entry name" value="Znf_C2H2_sf"/>
</dbReference>
<dbReference type="FunFam" id="3.30.160.60:FF:001289">
    <property type="entry name" value="Zinc finger protein 574"/>
    <property type="match status" value="1"/>
</dbReference>
<dbReference type="Pfam" id="PF13912">
    <property type="entry name" value="zf-C2H2_6"/>
    <property type="match status" value="2"/>
</dbReference>
<feature type="domain" description="C2H2-type" evidence="13">
    <location>
        <begin position="69"/>
        <end position="96"/>
    </location>
</feature>
<dbReference type="InterPro" id="IPR013087">
    <property type="entry name" value="Znf_C2H2_type"/>
</dbReference>
<dbReference type="GO" id="GO:0005634">
    <property type="term" value="C:nucleus"/>
    <property type="evidence" value="ECO:0007669"/>
    <property type="project" value="UniProtKB-SubCell"/>
</dbReference>
<comment type="subcellular location">
    <subcellularLocation>
        <location evidence="1">Nucleus</location>
    </subcellularLocation>
</comment>
<dbReference type="Pfam" id="PF00096">
    <property type="entry name" value="zf-C2H2"/>
    <property type="match status" value="5"/>
</dbReference>
<evidence type="ECO:0000256" key="4">
    <source>
        <dbReference type="ARBA" id="ARBA00022737"/>
    </source>
</evidence>
<dbReference type="PANTHER" id="PTHR23226:SF416">
    <property type="entry name" value="FI01424P"/>
    <property type="match status" value="1"/>
</dbReference>
<evidence type="ECO:0000256" key="1">
    <source>
        <dbReference type="ARBA" id="ARBA00004123"/>
    </source>
</evidence>
<keyword evidence="9" id="KW-0804">Transcription</keyword>
<feature type="domain" description="C2H2-type" evidence="13">
    <location>
        <begin position="221"/>
        <end position="248"/>
    </location>
</feature>
<keyword evidence="10" id="KW-0539">Nucleus</keyword>
<keyword evidence="6" id="KW-0862">Zinc</keyword>
<evidence type="ECO:0000256" key="11">
    <source>
        <dbReference type="PROSITE-ProRule" id="PRU00042"/>
    </source>
</evidence>
<feature type="domain" description="C2H2-type" evidence="13">
    <location>
        <begin position="102"/>
        <end position="124"/>
    </location>
</feature>
<dbReference type="Gene3D" id="3.30.160.60">
    <property type="entry name" value="Classic Zinc Finger"/>
    <property type="match status" value="7"/>
</dbReference>
<feature type="domain" description="C2H2-type" evidence="13">
    <location>
        <begin position="41"/>
        <end position="68"/>
    </location>
</feature>
<sequence>MYETGISSPIQIQKCSECGKEFKYLTALRRHRSIHGNAELHKCDHCGKIFSLKSCLTHHYLIHTGERPFECEICGNRFNKKSALLKHANTHMTGIPPPVQLSKCPECGKEFKTHSAMSKHKRTHFVDVKVHKCDLCGKKFTTKSTLKQHYMSHTGETLFECEICGKRFNKKSTLVRHGMIHEPGLSFDAPIQKCSECGKEFKSSSGLFKHKRAHRENARVHECDQCGKRFFDISSLKYHYRIHTGEKPYECEICKKCFHLKSTLVKHTKRTHKEWMLPRWRCPLAPTGRAHYSPTIRDVWEDRTLRAQISFQLKGYEDFRFFFLALNFALAPVLLAAVLCYLLQQQFFADESAAKMTLHSLVLFLMFLSATLGIPMYLGALWAIYHFSAPHDEVMDELFRSFVEIDELAPDSDEISRRDSSATLNHESHLQSFEEIPPALSS</sequence>
<dbReference type="SMART" id="SM00355">
    <property type="entry name" value="ZnF_C2H2"/>
    <property type="match status" value="9"/>
</dbReference>
<dbReference type="SUPFAM" id="SSF57667">
    <property type="entry name" value="beta-beta-alpha zinc fingers"/>
    <property type="match status" value="6"/>
</dbReference>
<feature type="domain" description="C2H2-type" evidence="13">
    <location>
        <begin position="13"/>
        <end position="40"/>
    </location>
</feature>
<gene>
    <name evidence="14" type="ORF">HNY73_019278</name>
</gene>
<dbReference type="GO" id="GO:0000978">
    <property type="term" value="F:RNA polymerase II cis-regulatory region sequence-specific DNA binding"/>
    <property type="evidence" value="ECO:0007669"/>
    <property type="project" value="TreeGrafter"/>
</dbReference>
<dbReference type="AlphaFoldDB" id="A0A8T0EJU9"/>
<evidence type="ECO:0000256" key="3">
    <source>
        <dbReference type="ARBA" id="ARBA00022723"/>
    </source>
</evidence>
<feature type="domain" description="C2H2-type" evidence="13">
    <location>
        <begin position="192"/>
        <end position="219"/>
    </location>
</feature>
<feature type="domain" description="C2H2-type" evidence="13">
    <location>
        <begin position="131"/>
        <end position="158"/>
    </location>
</feature>
<evidence type="ECO:0000256" key="8">
    <source>
        <dbReference type="ARBA" id="ARBA00023125"/>
    </source>
</evidence>
<feature type="domain" description="C2H2-type" evidence="13">
    <location>
        <begin position="249"/>
        <end position="272"/>
    </location>
</feature>
<dbReference type="GO" id="GO:0008270">
    <property type="term" value="F:zinc ion binding"/>
    <property type="evidence" value="ECO:0007669"/>
    <property type="project" value="UniProtKB-KW"/>
</dbReference>
<evidence type="ECO:0000256" key="10">
    <source>
        <dbReference type="ARBA" id="ARBA00023242"/>
    </source>
</evidence>
<evidence type="ECO:0000256" key="6">
    <source>
        <dbReference type="ARBA" id="ARBA00022833"/>
    </source>
</evidence>
<keyword evidence="12" id="KW-1133">Transmembrane helix</keyword>
<comment type="similarity">
    <text evidence="2">Belongs to the krueppel C2H2-type zinc-finger protein family.</text>
</comment>
<evidence type="ECO:0000256" key="5">
    <source>
        <dbReference type="ARBA" id="ARBA00022771"/>
    </source>
</evidence>
<accession>A0A8T0EJU9</accession>
<evidence type="ECO:0000313" key="14">
    <source>
        <dbReference type="EMBL" id="KAF8771914.1"/>
    </source>
</evidence>
<dbReference type="PROSITE" id="PS50157">
    <property type="entry name" value="ZINC_FINGER_C2H2_2"/>
    <property type="match status" value="9"/>
</dbReference>
<dbReference type="EMBL" id="JABXBU010002228">
    <property type="protein sequence ID" value="KAF8771914.1"/>
    <property type="molecule type" value="Genomic_DNA"/>
</dbReference>
<keyword evidence="5 11" id="KW-0863">Zinc-finger</keyword>
<reference evidence="14" key="2">
    <citation type="submission" date="2020-06" db="EMBL/GenBank/DDBJ databases">
        <authorList>
            <person name="Sheffer M."/>
        </authorList>
    </citation>
    <scope>NUCLEOTIDE SEQUENCE</scope>
</reference>
<evidence type="ECO:0000256" key="2">
    <source>
        <dbReference type="ARBA" id="ARBA00006991"/>
    </source>
</evidence>
<keyword evidence="15" id="KW-1185">Reference proteome</keyword>
<organism evidence="14 15">
    <name type="scientific">Argiope bruennichi</name>
    <name type="common">Wasp spider</name>
    <name type="synonym">Aranea bruennichi</name>
    <dbReference type="NCBI Taxonomy" id="94029"/>
    <lineage>
        <taxon>Eukaryota</taxon>
        <taxon>Metazoa</taxon>
        <taxon>Ecdysozoa</taxon>
        <taxon>Arthropoda</taxon>
        <taxon>Chelicerata</taxon>
        <taxon>Arachnida</taxon>
        <taxon>Araneae</taxon>
        <taxon>Araneomorphae</taxon>
        <taxon>Entelegynae</taxon>
        <taxon>Araneoidea</taxon>
        <taxon>Araneidae</taxon>
        <taxon>Argiope</taxon>
    </lineage>
</organism>
<dbReference type="Proteomes" id="UP000807504">
    <property type="component" value="Unassembled WGS sequence"/>
</dbReference>
<feature type="transmembrane region" description="Helical" evidence="12">
    <location>
        <begin position="363"/>
        <end position="385"/>
    </location>
</feature>
<dbReference type="PANTHER" id="PTHR23226">
    <property type="entry name" value="ZINC FINGER AND SCAN DOMAIN-CONTAINING"/>
    <property type="match status" value="1"/>
</dbReference>
<protein>
    <submittedName>
        <fullName evidence="14">Zinc finger protein 92 like protein</fullName>
    </submittedName>
</protein>
<evidence type="ECO:0000259" key="13">
    <source>
        <dbReference type="PROSITE" id="PS50157"/>
    </source>
</evidence>
<dbReference type="FunFam" id="3.30.160.60:FF:000176">
    <property type="entry name" value="zinc finger protein 70"/>
    <property type="match status" value="1"/>
</dbReference>
<reference evidence="14" key="1">
    <citation type="journal article" date="2020" name="bioRxiv">
        <title>Chromosome-level reference genome of the European wasp spider Argiope bruennichi: a resource for studies on range expansion and evolutionary adaptation.</title>
        <authorList>
            <person name="Sheffer M.M."/>
            <person name="Hoppe A."/>
            <person name="Krehenwinkel H."/>
            <person name="Uhl G."/>
            <person name="Kuss A.W."/>
            <person name="Jensen L."/>
            <person name="Jensen C."/>
            <person name="Gillespie R.G."/>
            <person name="Hoff K.J."/>
            <person name="Prost S."/>
        </authorList>
    </citation>
    <scope>NUCLEOTIDE SEQUENCE</scope>
</reference>
<evidence type="ECO:0000256" key="9">
    <source>
        <dbReference type="ARBA" id="ARBA00023163"/>
    </source>
</evidence>
<dbReference type="FunFam" id="3.30.160.60:FF:000557">
    <property type="entry name" value="zinc finger and SCAN domain-containing protein 29"/>
    <property type="match status" value="1"/>
</dbReference>
<evidence type="ECO:0000256" key="12">
    <source>
        <dbReference type="SAM" id="Phobius"/>
    </source>
</evidence>